<evidence type="ECO:0000256" key="6">
    <source>
        <dbReference type="ARBA" id="ARBA00012180"/>
    </source>
</evidence>
<dbReference type="SUPFAM" id="SSF53098">
    <property type="entry name" value="Ribonuclease H-like"/>
    <property type="match status" value="1"/>
</dbReference>
<keyword evidence="12" id="KW-0460">Magnesium</keyword>
<evidence type="ECO:0000256" key="13">
    <source>
        <dbReference type="SAM" id="MobiDB-lite"/>
    </source>
</evidence>
<dbReference type="InterPro" id="IPR012337">
    <property type="entry name" value="RNaseH-like_sf"/>
</dbReference>
<evidence type="ECO:0000256" key="12">
    <source>
        <dbReference type="ARBA" id="ARBA00022842"/>
    </source>
</evidence>
<comment type="function">
    <text evidence="3">Endonuclease that specifically degrades the RNA of RNA-DNA hybrids.</text>
</comment>
<keyword evidence="9" id="KW-0479">Metal-binding</keyword>
<evidence type="ECO:0000256" key="5">
    <source>
        <dbReference type="ARBA" id="ARBA00011245"/>
    </source>
</evidence>
<evidence type="ECO:0000256" key="4">
    <source>
        <dbReference type="ARBA" id="ARBA00005300"/>
    </source>
</evidence>
<feature type="compositionally biased region" description="Basic and acidic residues" evidence="13">
    <location>
        <begin position="252"/>
        <end position="264"/>
    </location>
</feature>
<dbReference type="STRING" id="1423780.FD05_GL002193"/>
<dbReference type="Pfam" id="PF01693">
    <property type="entry name" value="Cauli_VI"/>
    <property type="match status" value="1"/>
</dbReference>
<keyword evidence="8" id="KW-0540">Nuclease</keyword>
<dbReference type="FunFam" id="3.40.970.10:FF:000002">
    <property type="entry name" value="Ribonuclease H"/>
    <property type="match status" value="1"/>
</dbReference>
<dbReference type="eggNOG" id="COG0328">
    <property type="taxonomic scope" value="Bacteria"/>
</dbReference>
<evidence type="ECO:0000259" key="14">
    <source>
        <dbReference type="PROSITE" id="PS50879"/>
    </source>
</evidence>
<dbReference type="Proteomes" id="UP000016361">
    <property type="component" value="Unassembled WGS sequence"/>
</dbReference>
<dbReference type="GeneID" id="301047215"/>
<dbReference type="EMBL" id="BASH01000004">
    <property type="protein sequence ID" value="GAD16843.1"/>
    <property type="molecule type" value="Genomic_DNA"/>
</dbReference>
<keyword evidence="10" id="KW-0255">Endonuclease</keyword>
<dbReference type="GO" id="GO:0043137">
    <property type="term" value="P:DNA replication, removal of RNA primer"/>
    <property type="evidence" value="ECO:0007669"/>
    <property type="project" value="TreeGrafter"/>
</dbReference>
<dbReference type="SUPFAM" id="SSF55658">
    <property type="entry name" value="L9 N-domain-like"/>
    <property type="match status" value="1"/>
</dbReference>
<comment type="catalytic activity">
    <reaction evidence="1">
        <text>Endonucleolytic cleavage to 5'-phosphomonoester.</text>
        <dbReference type="EC" id="3.1.26.4"/>
    </reaction>
</comment>
<comment type="cofactor">
    <cofactor evidence="2">
        <name>Mg(2+)</name>
        <dbReference type="ChEBI" id="CHEBI:18420"/>
    </cofactor>
</comment>
<dbReference type="EC" id="3.1.26.4" evidence="6"/>
<dbReference type="GO" id="GO:0004523">
    <property type="term" value="F:RNA-DNA hybrid ribonuclease activity"/>
    <property type="evidence" value="ECO:0007669"/>
    <property type="project" value="UniProtKB-EC"/>
</dbReference>
<protein>
    <recommendedName>
        <fullName evidence="7">Ribonuclease H</fullName>
        <ecNumber evidence="6">3.1.26.4</ecNumber>
    </recommendedName>
</protein>
<dbReference type="GO" id="GO:0003676">
    <property type="term" value="F:nucleic acid binding"/>
    <property type="evidence" value="ECO:0007669"/>
    <property type="project" value="InterPro"/>
</dbReference>
<comment type="subunit">
    <text evidence="5">Monomer.</text>
</comment>
<dbReference type="GO" id="GO:0046872">
    <property type="term" value="F:metal ion binding"/>
    <property type="evidence" value="ECO:0007669"/>
    <property type="project" value="UniProtKB-KW"/>
</dbReference>
<dbReference type="InterPro" id="IPR022892">
    <property type="entry name" value="RNaseHI"/>
</dbReference>
<dbReference type="CDD" id="cd09278">
    <property type="entry name" value="RNase_HI_prokaryote_like"/>
    <property type="match status" value="1"/>
</dbReference>
<dbReference type="PANTHER" id="PTHR10642">
    <property type="entry name" value="RIBONUCLEASE H1"/>
    <property type="match status" value="1"/>
</dbReference>
<dbReference type="InterPro" id="IPR037056">
    <property type="entry name" value="RNase_H1_N_sf"/>
</dbReference>
<dbReference type="OrthoDB" id="9811552at2"/>
<comment type="caution">
    <text evidence="15">The sequence shown here is derived from an EMBL/GenBank/DDBJ whole genome shotgun (WGS) entry which is preliminary data.</text>
</comment>
<evidence type="ECO:0000256" key="1">
    <source>
        <dbReference type="ARBA" id="ARBA00000077"/>
    </source>
</evidence>
<dbReference type="InterPro" id="IPR036397">
    <property type="entry name" value="RNaseH_sf"/>
</dbReference>
<dbReference type="PROSITE" id="PS50879">
    <property type="entry name" value="RNASE_H_1"/>
    <property type="match status" value="1"/>
</dbReference>
<evidence type="ECO:0000313" key="16">
    <source>
        <dbReference type="Proteomes" id="UP000016361"/>
    </source>
</evidence>
<accession>S4NSA4</accession>
<evidence type="ECO:0000256" key="11">
    <source>
        <dbReference type="ARBA" id="ARBA00022801"/>
    </source>
</evidence>
<dbReference type="PATRIC" id="fig|1423780.4.peg.2227"/>
<evidence type="ECO:0000256" key="7">
    <source>
        <dbReference type="ARBA" id="ARBA00017721"/>
    </source>
</evidence>
<sequence length="292" mass="33251">MKYYAVQKGRKTGIFTTWDDAEKQVKGYSGAKYKSFKTELEARDYLKGSTSSAKPTKGHRKKSKRSAPNEHLGETVVYTDGGSRNHGNVLGGHVKASDKAAWAFLIKVGKQKYSKSGGEFGATNNRMEIMALLEALKYLKSKDMQNNQIDVVMDSKYVLDAIQMGWLASWRRHGWTKSNGSELQNKQLWQRIDAILTDFPNIKYYWTKGHAYDEGNIFVDHLLNKTMDKMPKKSPQQHKTHQPVNKPANKPRHAEAHHQIDKPKPGPQTETSVRDIENSLRRLGLFDDDNDD</sequence>
<evidence type="ECO:0000313" key="15">
    <source>
        <dbReference type="EMBL" id="GAD16843.1"/>
    </source>
</evidence>
<evidence type="ECO:0000256" key="8">
    <source>
        <dbReference type="ARBA" id="ARBA00022722"/>
    </source>
</evidence>
<evidence type="ECO:0000256" key="9">
    <source>
        <dbReference type="ARBA" id="ARBA00022723"/>
    </source>
</evidence>
<feature type="compositionally biased region" description="Basic residues" evidence="13">
    <location>
        <begin position="56"/>
        <end position="65"/>
    </location>
</feature>
<keyword evidence="16" id="KW-1185">Reference proteome</keyword>
<dbReference type="AlphaFoldDB" id="S4NSA4"/>
<comment type="similarity">
    <text evidence="4">Belongs to the RNase H family.</text>
</comment>
<dbReference type="PANTHER" id="PTHR10642:SF26">
    <property type="entry name" value="RIBONUCLEASE H1"/>
    <property type="match status" value="1"/>
</dbReference>
<evidence type="ECO:0000256" key="3">
    <source>
        <dbReference type="ARBA" id="ARBA00004065"/>
    </source>
</evidence>
<dbReference type="InterPro" id="IPR002156">
    <property type="entry name" value="RNaseH_domain"/>
</dbReference>
<dbReference type="eggNOG" id="COG3341">
    <property type="taxonomic scope" value="Bacteria"/>
</dbReference>
<feature type="domain" description="RNase H type-1" evidence="14">
    <location>
        <begin position="71"/>
        <end position="228"/>
    </location>
</feature>
<dbReference type="InterPro" id="IPR050092">
    <property type="entry name" value="RNase_H"/>
</dbReference>
<dbReference type="Gene3D" id="3.40.970.10">
    <property type="entry name" value="Ribonuclease H1, N-terminal domain"/>
    <property type="match status" value="1"/>
</dbReference>
<reference evidence="16" key="1">
    <citation type="journal article" date="2013" name="Genome Announc.">
        <title>Draft Genome Sequence of D-Branched-Chain Amino Acid Producer Lactobacillus otakiensis JCM 15040T, Isolated from a Traditional Japanese Pickle.</title>
        <authorList>
            <person name="Doi K."/>
            <person name="Mori K."/>
            <person name="Mutaguchi Y."/>
            <person name="Tashiro K."/>
            <person name="Fujino Y."/>
            <person name="Ohmori T."/>
            <person name="Kuhara S."/>
            <person name="Ohshima T."/>
        </authorList>
    </citation>
    <scope>NUCLEOTIDE SEQUENCE [LARGE SCALE GENOMIC DNA]</scope>
    <source>
        <strain evidence="16">JCM 15040</strain>
    </source>
</reference>
<evidence type="ECO:0000256" key="10">
    <source>
        <dbReference type="ARBA" id="ARBA00022759"/>
    </source>
</evidence>
<dbReference type="RefSeq" id="WP_020281284.1">
    <property type="nucleotide sequence ID" value="NZ_AZED01000005.1"/>
</dbReference>
<keyword evidence="11" id="KW-0378">Hydrolase</keyword>
<feature type="region of interest" description="Disordered" evidence="13">
    <location>
        <begin position="47"/>
        <end position="80"/>
    </location>
</feature>
<evidence type="ECO:0000256" key="2">
    <source>
        <dbReference type="ARBA" id="ARBA00001946"/>
    </source>
</evidence>
<feature type="region of interest" description="Disordered" evidence="13">
    <location>
        <begin position="229"/>
        <end position="292"/>
    </location>
</feature>
<gene>
    <name evidence="15" type="ORF">LOT_1381</name>
</gene>
<dbReference type="InterPro" id="IPR011320">
    <property type="entry name" value="RNase_H1_N"/>
</dbReference>
<name>S4NSA4_9LACO</name>
<dbReference type="InterPro" id="IPR009027">
    <property type="entry name" value="Ribosomal_bL9/RNase_H1_N"/>
</dbReference>
<organism evidence="15 16">
    <name type="scientific">Lentilactobacillus otakiensis DSM 19908 = JCM 15040</name>
    <dbReference type="NCBI Taxonomy" id="1423780"/>
    <lineage>
        <taxon>Bacteria</taxon>
        <taxon>Bacillati</taxon>
        <taxon>Bacillota</taxon>
        <taxon>Bacilli</taxon>
        <taxon>Lactobacillales</taxon>
        <taxon>Lactobacillaceae</taxon>
        <taxon>Lentilactobacillus</taxon>
    </lineage>
</organism>
<dbReference type="Gene3D" id="3.30.420.10">
    <property type="entry name" value="Ribonuclease H-like superfamily/Ribonuclease H"/>
    <property type="match status" value="1"/>
</dbReference>
<dbReference type="Pfam" id="PF00075">
    <property type="entry name" value="RNase_H"/>
    <property type="match status" value="1"/>
</dbReference>
<proteinExistence type="inferred from homology"/>